<dbReference type="InterPro" id="IPR039509">
    <property type="entry name" value="SPATA31"/>
</dbReference>
<dbReference type="Pfam" id="PF15371">
    <property type="entry name" value="DUF4599"/>
    <property type="match status" value="1"/>
</dbReference>
<reference evidence="10" key="1">
    <citation type="submission" date="2025-08" db="UniProtKB">
        <authorList>
            <consortium name="RefSeq"/>
        </authorList>
    </citation>
    <scope>IDENTIFICATION</scope>
    <source>
        <tissue evidence="10">Kidney</tissue>
    </source>
</reference>
<keyword evidence="4" id="KW-0472">Membrane</keyword>
<feature type="compositionally biased region" description="Polar residues" evidence="6">
    <location>
        <begin position="1104"/>
        <end position="1115"/>
    </location>
</feature>
<evidence type="ECO:0000256" key="5">
    <source>
        <dbReference type="ARBA" id="ARBA00035009"/>
    </source>
</evidence>
<feature type="region of interest" description="Disordered" evidence="6">
    <location>
        <begin position="755"/>
        <end position="787"/>
    </location>
</feature>
<sequence>MEPWLCFGSSLLDTDTKYTLLGALLFLLLYLCYHLLKPSVPTIHRKKHILKRPTILYRKRRGELRGRRPLRKEAEEEQKLLSVVSSLLDKHPNTTRFRKLLCLDPLCQVCSRTAAEASHLLSQASVKVAATSGSPLVSKTPVKKSSALPNTPLSENLAENAIPAITSELSPTLSSTGSPDHALPLETMSPLETKFVAAPLPLQQLASNPPPLEHQTWGIGPVLQHDSTCGMTGRPSGLSTHDPLTRELSCRELDVMSPLPCELVECEAKWESLALHSSEASSEGVAASYHIEPGNLSFIRLDVLAFLETQIKKRGGFLMWKERESKTDSCTQQDKLGCQLNSVGKVLESVDEQQELAASLPFGSSNGKQGELPKYIQAPSPNPYKDHSQQKSIQLFWGLPSLHSESLSSTVPGLGDYSLKFVFFNIISNIFRAHKSPVIPDPKLLPLPEIQSQVLPETLHQDLLGAQAQAQLQSLFPGLPSSPEPQVSACGVCFHGLQSEVQLLTPSEIHHLEYNILQKKQENVWGLPSVVQRSQEDFCFPAPKLPLVRQYSKAKVMVSILPGDFPLTSGLQQKLEHHLRKRLIQQHWGLPRRIQESLSLMSPRIETPQSSESKISEGLSWISSFKHQKSKHPNFESSQLESSEKSIEISLLDEEVGKEQRHSPETGPKDHLSTASAGAPHHSSQSQSESNSESVTGSVSGSDLSTSLVILHQKQFKDALEVHWNKKFTEIKECQVPGTVNGLCHSNSMHLPLCEKSPSQKKQRDLAPLVGKESSLDTPHDISFPDSSKPNIVADRIKFFQMKTMQCLPQKTQESIETTYAKEGPSWVCSNSKLSSPSTSISGVDSKLGVSQSFAQNSVANSQKKMGTTNSASPVSKKGQGFQRQLLSDTNNEYIENLHRMKDGRWPFLHPTHGVPGHHDHVTQSTADNMCSPNVFPRTAMAAPDADNKKQIFKQSIQRTDEKRIHSEKNSLYNNSKETFKTKEFCDLPSQAGTNITNESKASLVTTINQSKAQGILTTKKTPMDTLVHQGPELSDLKNGLFNELKLKLESRKTGKAQGLQDDLPLESDNSKNVTLLTLNSSVTSVDIAASHELHAQLDKTMISGEQGQKPCTTSDLHKGQDKNSPQSNNGMSPPTLKSGKFGGGDTRLGTSQLRKRSRHPQNKTSKEMSGRTSHVLLQKGQSPPENHFRNHMKQFFQWFSTGKNGKRQESSLGKGNSPSSSAQARSLGKGKATFSGNTENQKVTRDTGKVPVAKQGQGHGVGVTCPQEPLLSPMKSGKTQLKAELETQTNCRQGKHPNKASCSKVTCVKSHTQEAASPRQSYLEKDRQGTGWHKEPTKSVLTPERRHLTAMEYREPGLHSRPTCRQQVPQVPLATPTIPNGSVLGVVPY</sequence>
<feature type="compositionally biased region" description="Low complexity" evidence="6">
    <location>
        <begin position="683"/>
        <end position="699"/>
    </location>
</feature>
<feature type="compositionally biased region" description="Basic and acidic residues" evidence="6">
    <location>
        <begin position="655"/>
        <end position="672"/>
    </location>
</feature>
<dbReference type="Pfam" id="PF14650">
    <property type="entry name" value="FAM75"/>
    <property type="match status" value="1"/>
</dbReference>
<name>A0A1S3FC53_DIPOR</name>
<evidence type="ECO:0000313" key="9">
    <source>
        <dbReference type="Proteomes" id="UP000081671"/>
    </source>
</evidence>
<dbReference type="GO" id="GO:0016020">
    <property type="term" value="C:membrane"/>
    <property type="evidence" value="ECO:0007669"/>
    <property type="project" value="UniProtKB-SubCell"/>
</dbReference>
<evidence type="ECO:0000259" key="7">
    <source>
        <dbReference type="Pfam" id="PF14650"/>
    </source>
</evidence>
<dbReference type="PANTHER" id="PTHR21859">
    <property type="entry name" value="ACROSOME-SPECIFIC PROTEIN"/>
    <property type="match status" value="1"/>
</dbReference>
<proteinExistence type="inferred from homology"/>
<evidence type="ECO:0000256" key="1">
    <source>
        <dbReference type="ARBA" id="ARBA00004167"/>
    </source>
</evidence>
<feature type="domain" description="SPATA31" evidence="7">
    <location>
        <begin position="378"/>
        <end position="741"/>
    </location>
</feature>
<evidence type="ECO:0000256" key="6">
    <source>
        <dbReference type="SAM" id="MobiDB-lite"/>
    </source>
</evidence>
<feature type="region of interest" description="Disordered" evidence="6">
    <location>
        <begin position="360"/>
        <end position="387"/>
    </location>
</feature>
<feature type="compositionally biased region" description="Polar residues" evidence="6">
    <location>
        <begin position="1312"/>
        <end position="1321"/>
    </location>
</feature>
<evidence type="ECO:0000256" key="2">
    <source>
        <dbReference type="ARBA" id="ARBA00022692"/>
    </source>
</evidence>
<dbReference type="InterPro" id="IPR027970">
    <property type="entry name" value="SPATA31-like"/>
</dbReference>
<dbReference type="InParanoid" id="A0A1S3FC53"/>
<organism evidence="9 10">
    <name type="scientific">Dipodomys ordii</name>
    <name type="common">Ord's kangaroo rat</name>
    <dbReference type="NCBI Taxonomy" id="10020"/>
    <lineage>
        <taxon>Eukaryota</taxon>
        <taxon>Metazoa</taxon>
        <taxon>Chordata</taxon>
        <taxon>Craniata</taxon>
        <taxon>Vertebrata</taxon>
        <taxon>Euteleostomi</taxon>
        <taxon>Mammalia</taxon>
        <taxon>Eutheria</taxon>
        <taxon>Euarchontoglires</taxon>
        <taxon>Glires</taxon>
        <taxon>Rodentia</taxon>
        <taxon>Castorimorpha</taxon>
        <taxon>Heteromyidae</taxon>
        <taxon>Dipodomyinae</taxon>
        <taxon>Dipodomys</taxon>
    </lineage>
</organism>
<evidence type="ECO:0000259" key="8">
    <source>
        <dbReference type="Pfam" id="PF15371"/>
    </source>
</evidence>
<feature type="compositionally biased region" description="Low complexity" evidence="6">
    <location>
        <begin position="1211"/>
        <end position="1222"/>
    </location>
</feature>
<keyword evidence="2" id="KW-0812">Transmembrane</keyword>
<dbReference type="FunCoup" id="A0A1S3FC53">
    <property type="interactions" value="67"/>
</dbReference>
<feature type="region of interest" description="Disordered" evidence="6">
    <location>
        <begin position="1312"/>
        <end position="1337"/>
    </location>
</feature>
<dbReference type="RefSeq" id="XP_012873835.1">
    <property type="nucleotide sequence ID" value="XM_013018381.1"/>
</dbReference>
<feature type="region of interest" description="Disordered" evidence="6">
    <location>
        <begin position="1104"/>
        <end position="1189"/>
    </location>
</feature>
<evidence type="ECO:0000313" key="10">
    <source>
        <dbReference type="RefSeq" id="XP_012873835.1"/>
    </source>
</evidence>
<evidence type="ECO:0000256" key="4">
    <source>
        <dbReference type="ARBA" id="ARBA00023136"/>
    </source>
</evidence>
<feature type="compositionally biased region" description="Basic and acidic residues" evidence="6">
    <location>
        <begin position="1323"/>
        <end position="1337"/>
    </location>
</feature>
<protein>
    <submittedName>
        <fullName evidence="10">Spermatogenesis-associated protein 31D1-like</fullName>
    </submittedName>
</protein>
<evidence type="ECO:0000256" key="3">
    <source>
        <dbReference type="ARBA" id="ARBA00022989"/>
    </source>
</evidence>
<comment type="subcellular location">
    <subcellularLocation>
        <location evidence="1">Membrane</location>
        <topology evidence="1">Single-pass membrane protein</topology>
    </subcellularLocation>
</comment>
<keyword evidence="9" id="KW-1185">Reference proteome</keyword>
<dbReference type="OrthoDB" id="9633439at2759"/>
<gene>
    <name evidence="10" type="primary">LOC105987182</name>
</gene>
<accession>A0A1S3FC53</accession>
<dbReference type="KEGG" id="dord:105987182"/>
<feature type="region of interest" description="Disordered" evidence="6">
    <location>
        <begin position="1204"/>
        <end position="1282"/>
    </location>
</feature>
<feature type="region of interest" description="Disordered" evidence="6">
    <location>
        <begin position="655"/>
        <end position="699"/>
    </location>
</feature>
<feature type="domain" description="SPATA31-like" evidence="8">
    <location>
        <begin position="58"/>
        <end position="139"/>
    </location>
</feature>
<comment type="similarity">
    <text evidence="5">Belongs to the SPATA31 family.</text>
</comment>
<feature type="region of interest" description="Disordered" evidence="6">
    <location>
        <begin position="859"/>
        <end position="881"/>
    </location>
</feature>
<keyword evidence="3" id="KW-1133">Transmembrane helix</keyword>
<feature type="compositionally biased region" description="Polar residues" evidence="6">
    <location>
        <begin position="859"/>
        <end position="874"/>
    </location>
</feature>
<dbReference type="Proteomes" id="UP000081671">
    <property type="component" value="Unplaced"/>
</dbReference>
<dbReference type="PANTHER" id="PTHR21859:SF12">
    <property type="entry name" value="SPERMATOGENESIS-ASSOCIATED PROTEIN 31D1"/>
    <property type="match status" value="1"/>
</dbReference>
<dbReference type="GeneID" id="105987182"/>
<feature type="compositionally biased region" description="Polar residues" evidence="6">
    <location>
        <begin position="1123"/>
        <end position="1133"/>
    </location>
</feature>